<protein>
    <recommendedName>
        <fullName evidence="3">Protein NO VEIN C-terminal domain-containing protein</fullName>
    </recommendedName>
</protein>
<evidence type="ECO:0000259" key="3">
    <source>
        <dbReference type="Pfam" id="PF13020"/>
    </source>
</evidence>
<keyword evidence="2" id="KW-0812">Transmembrane</keyword>
<proteinExistence type="predicted"/>
<evidence type="ECO:0000256" key="1">
    <source>
        <dbReference type="SAM" id="MobiDB-lite"/>
    </source>
</evidence>
<gene>
    <name evidence="4" type="ORF">M9Y10_024866</name>
</gene>
<accession>A0ABR2HBG0</accession>
<comment type="caution">
    <text evidence="4">The sequence shown here is derived from an EMBL/GenBank/DDBJ whole genome shotgun (WGS) entry which is preliminary data.</text>
</comment>
<feature type="transmembrane region" description="Helical" evidence="2">
    <location>
        <begin position="244"/>
        <end position="266"/>
    </location>
</feature>
<keyword evidence="2" id="KW-0472">Membrane</keyword>
<organism evidence="4 5">
    <name type="scientific">Tritrichomonas musculus</name>
    <dbReference type="NCBI Taxonomy" id="1915356"/>
    <lineage>
        <taxon>Eukaryota</taxon>
        <taxon>Metamonada</taxon>
        <taxon>Parabasalia</taxon>
        <taxon>Tritrichomonadida</taxon>
        <taxon>Tritrichomonadidae</taxon>
        <taxon>Tritrichomonas</taxon>
    </lineage>
</organism>
<sequence length="354" mass="40053">MITKPNTAKGIRKRDNSFDDYISQFDSILNTLSTDSENLKEIEKQNSIILNKLDMIERLIKGLLPTNEIFPSRKKQKTKKSNKSEGNNQTTKKKQNTKTNSTVTVIQPNTSESSSLSSSSDEEDLKNNNLTTNKSRKIQNREKDPGFLVGYHGEGLTYEDIAKMHCFTKIEWNGLSQNRNLPSVTLNNGNQYFIEEDGEHYDLYAEDSKQHKYYFEVKSTNDPTRGNSISPAQRRFMHKLNHKTSHFILVVITKVFSAPVINYFLFIPGFNFLAIKIDRSADHVNLGKIVNEMKEDEKYASAPAEIASAASTSEKKNAAKAKAKANKKAEKIIGSVKNMTKKMKIKTSGKKIVN</sequence>
<feature type="domain" description="Protein NO VEIN C-terminal" evidence="3">
    <location>
        <begin position="195"/>
        <end position="262"/>
    </location>
</feature>
<dbReference type="Proteomes" id="UP001470230">
    <property type="component" value="Unassembled WGS sequence"/>
</dbReference>
<evidence type="ECO:0000256" key="2">
    <source>
        <dbReference type="SAM" id="Phobius"/>
    </source>
</evidence>
<keyword evidence="5" id="KW-1185">Reference proteome</keyword>
<dbReference type="EMBL" id="JAPFFF010000034">
    <property type="protein sequence ID" value="KAK8843793.1"/>
    <property type="molecule type" value="Genomic_DNA"/>
</dbReference>
<dbReference type="InterPro" id="IPR024975">
    <property type="entry name" value="NOV_C"/>
</dbReference>
<evidence type="ECO:0000313" key="4">
    <source>
        <dbReference type="EMBL" id="KAK8843793.1"/>
    </source>
</evidence>
<feature type="compositionally biased region" description="Basic residues" evidence="1">
    <location>
        <begin position="72"/>
        <end position="81"/>
    </location>
</feature>
<feature type="compositionally biased region" description="Polar residues" evidence="1">
    <location>
        <begin position="101"/>
        <end position="110"/>
    </location>
</feature>
<keyword evidence="2" id="KW-1133">Transmembrane helix</keyword>
<evidence type="ECO:0000313" key="5">
    <source>
        <dbReference type="Proteomes" id="UP001470230"/>
    </source>
</evidence>
<feature type="region of interest" description="Disordered" evidence="1">
    <location>
        <begin position="70"/>
        <end position="141"/>
    </location>
</feature>
<name>A0ABR2HBG0_9EUKA</name>
<reference evidence="4 5" key="1">
    <citation type="submission" date="2024-04" db="EMBL/GenBank/DDBJ databases">
        <title>Tritrichomonas musculus Genome.</title>
        <authorList>
            <person name="Alves-Ferreira E."/>
            <person name="Grigg M."/>
            <person name="Lorenzi H."/>
            <person name="Galac M."/>
        </authorList>
    </citation>
    <scope>NUCLEOTIDE SEQUENCE [LARGE SCALE GENOMIC DNA]</scope>
    <source>
        <strain evidence="4 5">EAF2021</strain>
    </source>
</reference>
<dbReference type="Pfam" id="PF13020">
    <property type="entry name" value="NOV_C"/>
    <property type="match status" value="1"/>
</dbReference>